<evidence type="ECO:0000313" key="3">
    <source>
        <dbReference type="Proteomes" id="UP000239203"/>
    </source>
</evidence>
<gene>
    <name evidence="2" type="ORF">CLV40_13135</name>
</gene>
<dbReference type="PANTHER" id="PTHR43798">
    <property type="entry name" value="MONOACYLGLYCEROL LIPASE"/>
    <property type="match status" value="1"/>
</dbReference>
<dbReference type="GO" id="GO:0016020">
    <property type="term" value="C:membrane"/>
    <property type="evidence" value="ECO:0007669"/>
    <property type="project" value="TreeGrafter"/>
</dbReference>
<dbReference type="AlphaFoldDB" id="A0A2S6GDJ6"/>
<dbReference type="InterPro" id="IPR000073">
    <property type="entry name" value="AB_hydrolase_1"/>
</dbReference>
<dbReference type="EMBL" id="PTIX01000031">
    <property type="protein sequence ID" value="PPK63166.1"/>
    <property type="molecule type" value="Genomic_DNA"/>
</dbReference>
<dbReference type="Pfam" id="PF12697">
    <property type="entry name" value="Abhydrolase_6"/>
    <property type="match status" value="1"/>
</dbReference>
<proteinExistence type="predicted"/>
<evidence type="ECO:0000313" key="2">
    <source>
        <dbReference type="EMBL" id="PPK63166.1"/>
    </source>
</evidence>
<keyword evidence="2" id="KW-0378">Hydrolase</keyword>
<dbReference type="Proteomes" id="UP000239203">
    <property type="component" value="Unassembled WGS sequence"/>
</dbReference>
<dbReference type="SUPFAM" id="SSF53474">
    <property type="entry name" value="alpha/beta-Hydrolases"/>
    <property type="match status" value="1"/>
</dbReference>
<organism evidence="2 3">
    <name type="scientific">Actinokineospora auranticolor</name>
    <dbReference type="NCBI Taxonomy" id="155976"/>
    <lineage>
        <taxon>Bacteria</taxon>
        <taxon>Bacillati</taxon>
        <taxon>Actinomycetota</taxon>
        <taxon>Actinomycetes</taxon>
        <taxon>Pseudonocardiales</taxon>
        <taxon>Pseudonocardiaceae</taxon>
        <taxon>Actinokineospora</taxon>
    </lineage>
</organism>
<dbReference type="Gene3D" id="3.40.50.1820">
    <property type="entry name" value="alpha/beta hydrolase"/>
    <property type="match status" value="1"/>
</dbReference>
<feature type="domain" description="AB hydrolase-1" evidence="1">
    <location>
        <begin position="25"/>
        <end position="255"/>
    </location>
</feature>
<keyword evidence="3" id="KW-1185">Reference proteome</keyword>
<comment type="caution">
    <text evidence="2">The sequence shown here is derived from an EMBL/GenBank/DDBJ whole genome shotgun (WGS) entry which is preliminary data.</text>
</comment>
<dbReference type="PANTHER" id="PTHR43798:SF33">
    <property type="entry name" value="HYDROLASE, PUTATIVE (AFU_ORTHOLOGUE AFUA_2G14860)-RELATED"/>
    <property type="match status" value="1"/>
</dbReference>
<dbReference type="GO" id="GO:0016787">
    <property type="term" value="F:hydrolase activity"/>
    <property type="evidence" value="ECO:0007669"/>
    <property type="project" value="UniProtKB-KW"/>
</dbReference>
<reference evidence="2 3" key="1">
    <citation type="submission" date="2018-02" db="EMBL/GenBank/DDBJ databases">
        <title>Genomic Encyclopedia of Archaeal and Bacterial Type Strains, Phase II (KMG-II): from individual species to whole genera.</title>
        <authorList>
            <person name="Goeker M."/>
        </authorList>
    </citation>
    <scope>NUCLEOTIDE SEQUENCE [LARGE SCALE GENOMIC DNA]</scope>
    <source>
        <strain evidence="2 3">YU 961-1</strain>
    </source>
</reference>
<sequence>MFLPANQVWLHAAVWRGPGQELPPLLVLHGIWESWRTFAPLAGALAGHRAVYCLDLRGHGLSDRPDRGYRFTDYAADVLALVDGLSSRFGETDLLGHSLGANVALYAAAEGHPALGRVVVVDPPILLDDDWAAVRADMRRSWELARAPLADIVADLGRGSRRDPTWLRMIAAALSDTADGVFAAMVEGEQGAVDWPSLLAPVTAPVLAVAPDPTVPGGLLVGDRLAVFHRSLPHAEITRITGAGHHVEVDRPDELRCAVDRFLSADRPGRLSGAA</sequence>
<protein>
    <submittedName>
        <fullName evidence="2">Alpha-beta hydrolase superfamily lysophospholipase</fullName>
    </submittedName>
</protein>
<dbReference type="InterPro" id="IPR050266">
    <property type="entry name" value="AB_hydrolase_sf"/>
</dbReference>
<evidence type="ECO:0000259" key="1">
    <source>
        <dbReference type="Pfam" id="PF12697"/>
    </source>
</evidence>
<dbReference type="InterPro" id="IPR029058">
    <property type="entry name" value="AB_hydrolase_fold"/>
</dbReference>
<accession>A0A2S6GDJ6</accession>
<name>A0A2S6GDJ6_9PSEU</name>